<keyword evidence="1" id="KW-0812">Transmembrane</keyword>
<dbReference type="EMBL" id="CP032418">
    <property type="protein sequence ID" value="AYC29761.1"/>
    <property type="molecule type" value="Genomic_DNA"/>
</dbReference>
<evidence type="ECO:0000256" key="1">
    <source>
        <dbReference type="SAM" id="Phobius"/>
    </source>
</evidence>
<organism evidence="2 3">
    <name type="scientific">Paenisporosarcina cavernae</name>
    <dbReference type="NCBI Taxonomy" id="2320858"/>
    <lineage>
        <taxon>Bacteria</taxon>
        <taxon>Bacillati</taxon>
        <taxon>Bacillota</taxon>
        <taxon>Bacilli</taxon>
        <taxon>Bacillales</taxon>
        <taxon>Caryophanaceae</taxon>
        <taxon>Paenisporosarcina</taxon>
    </lineage>
</organism>
<dbReference type="RefSeq" id="WP_119883499.1">
    <property type="nucleotide sequence ID" value="NZ_CP032418.1"/>
</dbReference>
<sequence>MQLLIGMIFGLVCVVIVLLFVPGFHRNKHTVLLGSSAVGSFLLAFWIGILYTPLIGVLFFILLSGALAILLGKKHLWYDRNHWDKTSNTYIHSKAFHVGNDLEEVTSTNDTSLFVKSLRMEKPLTTDIVQSKREVAPTLAIDHPLEDLSDQWMSKRMEKLWSEEEKGEDTRGKTE</sequence>
<feature type="transmembrane region" description="Helical" evidence="1">
    <location>
        <begin position="55"/>
        <end position="72"/>
    </location>
</feature>
<proteinExistence type="predicted"/>
<reference evidence="3" key="1">
    <citation type="submission" date="2018-09" db="EMBL/GenBank/DDBJ databases">
        <authorList>
            <person name="Zhu H."/>
        </authorList>
    </citation>
    <scope>NUCLEOTIDE SEQUENCE [LARGE SCALE GENOMIC DNA]</scope>
    <source>
        <strain evidence="3">K2R23-3</strain>
    </source>
</reference>
<dbReference type="AlphaFoldDB" id="A0A385YTB9"/>
<accession>A0A385YTB9</accession>
<feature type="transmembrane region" description="Helical" evidence="1">
    <location>
        <begin position="31"/>
        <end position="49"/>
    </location>
</feature>
<evidence type="ECO:0000313" key="3">
    <source>
        <dbReference type="Proteomes" id="UP000265725"/>
    </source>
</evidence>
<keyword evidence="3" id="KW-1185">Reference proteome</keyword>
<keyword evidence="1" id="KW-0472">Membrane</keyword>
<keyword evidence="1" id="KW-1133">Transmembrane helix</keyword>
<dbReference type="KEGG" id="paek:D3873_07590"/>
<evidence type="ECO:0000313" key="2">
    <source>
        <dbReference type="EMBL" id="AYC29761.1"/>
    </source>
</evidence>
<feature type="transmembrane region" description="Helical" evidence="1">
    <location>
        <begin position="6"/>
        <end position="24"/>
    </location>
</feature>
<gene>
    <name evidence="2" type="ORF">D3873_07590</name>
</gene>
<dbReference type="Proteomes" id="UP000265725">
    <property type="component" value="Chromosome"/>
</dbReference>
<name>A0A385YTB9_9BACL</name>
<protein>
    <submittedName>
        <fullName evidence="2">Uncharacterized protein</fullName>
    </submittedName>
</protein>